<reference evidence="2 3" key="1">
    <citation type="journal article" date="2019" name="Int. J. Syst. Evol. Microbiol.">
        <title>The Global Catalogue of Microorganisms (GCM) 10K type strain sequencing project: providing services to taxonomists for standard genome sequencing and annotation.</title>
        <authorList>
            <consortium name="The Broad Institute Genomics Platform"/>
            <consortium name="The Broad Institute Genome Sequencing Center for Infectious Disease"/>
            <person name="Wu L."/>
            <person name="Ma J."/>
        </authorList>
    </citation>
    <scope>NUCLEOTIDE SEQUENCE [LARGE SCALE GENOMIC DNA]</scope>
    <source>
        <strain evidence="2 3">SKJ47</strain>
    </source>
</reference>
<organism evidence="2 3">
    <name type="scientific">Halopenitus salinus</name>
    <dbReference type="NCBI Taxonomy" id="1198295"/>
    <lineage>
        <taxon>Archaea</taxon>
        <taxon>Methanobacteriati</taxon>
        <taxon>Methanobacteriota</taxon>
        <taxon>Stenosarchaea group</taxon>
        <taxon>Halobacteria</taxon>
        <taxon>Halobacteriales</taxon>
        <taxon>Haloferacaceae</taxon>
        <taxon>Halopenitus</taxon>
    </lineage>
</organism>
<sequence>MSDRDPEAGTDSTPDDDPGLDADPDVDVDGATSDARFGDDPEKRRFLRGIASEIRADSSESKQVAAFLQRVSDLYDPAEDTSPEEIYRNVEHIVETKSRGGLDR</sequence>
<dbReference type="Pfam" id="PF25931">
    <property type="entry name" value="DUF7976"/>
    <property type="match status" value="1"/>
</dbReference>
<dbReference type="EMBL" id="JBHSXL010000003">
    <property type="protein sequence ID" value="MFC6891883.1"/>
    <property type="molecule type" value="Genomic_DNA"/>
</dbReference>
<evidence type="ECO:0000256" key="1">
    <source>
        <dbReference type="SAM" id="MobiDB-lite"/>
    </source>
</evidence>
<feature type="region of interest" description="Disordered" evidence="1">
    <location>
        <begin position="1"/>
        <end position="41"/>
    </location>
</feature>
<protein>
    <submittedName>
        <fullName evidence="2">Uncharacterized protein</fullName>
    </submittedName>
</protein>
<name>A0ABD5UVS5_9EURY</name>
<proteinExistence type="predicted"/>
<feature type="compositionally biased region" description="Acidic residues" evidence="1">
    <location>
        <begin position="13"/>
        <end position="28"/>
    </location>
</feature>
<evidence type="ECO:0000313" key="2">
    <source>
        <dbReference type="EMBL" id="MFC6891883.1"/>
    </source>
</evidence>
<dbReference type="InterPro" id="IPR058282">
    <property type="entry name" value="DUF7976"/>
</dbReference>
<comment type="caution">
    <text evidence="2">The sequence shown here is derived from an EMBL/GenBank/DDBJ whole genome shotgun (WGS) entry which is preliminary data.</text>
</comment>
<dbReference type="AlphaFoldDB" id="A0ABD5UVS5"/>
<gene>
    <name evidence="2" type="ORF">ACFQE9_04535</name>
</gene>
<dbReference type="Proteomes" id="UP001596296">
    <property type="component" value="Unassembled WGS sequence"/>
</dbReference>
<evidence type="ECO:0000313" key="3">
    <source>
        <dbReference type="Proteomes" id="UP001596296"/>
    </source>
</evidence>
<dbReference type="RefSeq" id="WP_379740963.1">
    <property type="nucleotide sequence ID" value="NZ_JBHSVN010000001.1"/>
</dbReference>
<accession>A0ABD5UVS5</accession>
<keyword evidence="3" id="KW-1185">Reference proteome</keyword>